<dbReference type="InterPro" id="IPR012337">
    <property type="entry name" value="RNaseH-like_sf"/>
</dbReference>
<dbReference type="Gene3D" id="3.30.420.10">
    <property type="entry name" value="Ribonuclease H-like superfamily/Ribonuclease H"/>
    <property type="match status" value="1"/>
</dbReference>
<feature type="region of interest" description="Disordered" evidence="6">
    <location>
        <begin position="1"/>
        <end position="20"/>
    </location>
</feature>
<dbReference type="HOGENOM" id="CLU_035706_0_1_6"/>
<evidence type="ECO:0000259" key="7">
    <source>
        <dbReference type="PROSITE" id="PS50994"/>
    </source>
</evidence>
<dbReference type="InterPro" id="IPR053392">
    <property type="entry name" value="Transposase_IS30-like"/>
</dbReference>
<geneLocation type="plasmid" evidence="9"/>
<keyword evidence="4" id="KW-0238">DNA-binding</keyword>
<dbReference type="InterPro" id="IPR001584">
    <property type="entry name" value="Integrase_cat-core"/>
</dbReference>
<evidence type="ECO:0000256" key="5">
    <source>
        <dbReference type="ARBA" id="ARBA00023172"/>
    </source>
</evidence>
<dbReference type="AlphaFoldDB" id="A0A024EL68"/>
<evidence type="ECO:0000256" key="6">
    <source>
        <dbReference type="SAM" id="MobiDB-lite"/>
    </source>
</evidence>
<dbReference type="EMBL" id="CP005961">
    <property type="protein sequence ID" value="AHZ73320.1"/>
    <property type="molecule type" value="Genomic_DNA"/>
</dbReference>
<name>A0A024EL68_9PSED</name>
<organism evidence="8 9">
    <name type="scientific">Pseudomonas mandelii JR-1</name>
    <dbReference type="NCBI Taxonomy" id="1147786"/>
    <lineage>
        <taxon>Bacteria</taxon>
        <taxon>Pseudomonadati</taxon>
        <taxon>Pseudomonadota</taxon>
        <taxon>Gammaproteobacteria</taxon>
        <taxon>Pseudomonadales</taxon>
        <taxon>Pseudomonadaceae</taxon>
        <taxon>Pseudomonas</taxon>
    </lineage>
</organism>
<comment type="function">
    <text evidence="1">Required for the transposition of the insertion element.</text>
</comment>
<sequence>MKREAESQPPVESRLSHQRIQAQMTTPYRQLTQGQRYQIEAGLRAKESQASIAKQVGVHPSTISREVRRNSPKKIYMAVCATHESDARRAGARKFCKPLTWLSHHLAIWLKHGMSPEQIAHRLKQERPDQTVSHEWIYRFIASDQRGGGELYTHLRHRRKRYRKRYGSHDRRGLLRNRVSITERPEKVETRERLGDWEGDTVHGVGGNLVTLVERKSGYLSAYPVKRRTRRQVSRAINLQFKGHVVHTLTLDNGKEFAGHEHIARKSRCQVYFADPYSSCQRGTNENTNGLLRQYFPKGSDFSKLTVAAVNRVVAQINLRPRKRLGWKTPYEVYAGVSVALMC</sequence>
<dbReference type="GO" id="GO:0005829">
    <property type="term" value="C:cytosol"/>
    <property type="evidence" value="ECO:0007669"/>
    <property type="project" value="TreeGrafter"/>
</dbReference>
<evidence type="ECO:0000256" key="1">
    <source>
        <dbReference type="ARBA" id="ARBA00002190"/>
    </source>
</evidence>
<proteinExistence type="inferred from homology"/>
<accession>A0A024EL68</accession>
<dbReference type="SUPFAM" id="SSF53098">
    <property type="entry name" value="Ribonuclease H-like"/>
    <property type="match status" value="1"/>
</dbReference>
<dbReference type="PANTHER" id="PTHR10948">
    <property type="entry name" value="TRANSPOSASE"/>
    <property type="match status" value="1"/>
</dbReference>
<dbReference type="PROSITE" id="PS50994">
    <property type="entry name" value="INTEGRASE"/>
    <property type="match status" value="1"/>
</dbReference>
<dbReference type="Pfam" id="PF13936">
    <property type="entry name" value="HTH_38"/>
    <property type="match status" value="1"/>
</dbReference>
<dbReference type="GO" id="GO:0006313">
    <property type="term" value="P:DNA transposition"/>
    <property type="evidence" value="ECO:0007669"/>
    <property type="project" value="InterPro"/>
</dbReference>
<dbReference type="GO" id="GO:0015074">
    <property type="term" value="P:DNA integration"/>
    <property type="evidence" value="ECO:0007669"/>
    <property type="project" value="InterPro"/>
</dbReference>
<dbReference type="GO" id="GO:0003677">
    <property type="term" value="F:DNA binding"/>
    <property type="evidence" value="ECO:0007669"/>
    <property type="project" value="UniProtKB-KW"/>
</dbReference>
<dbReference type="PANTHER" id="PTHR10948:SF23">
    <property type="entry name" value="TRANSPOSASE INSI FOR INSERTION SEQUENCE ELEMENT IS30A-RELATED"/>
    <property type="match status" value="1"/>
</dbReference>
<dbReference type="InterPro" id="IPR025246">
    <property type="entry name" value="IS30-like_HTH"/>
</dbReference>
<dbReference type="InterPro" id="IPR036397">
    <property type="entry name" value="RNaseH_sf"/>
</dbReference>
<dbReference type="Proteomes" id="UP000026913">
    <property type="component" value="Plasmid unnamed"/>
</dbReference>
<feature type="domain" description="Integrase catalytic" evidence="7">
    <location>
        <begin position="181"/>
        <end position="338"/>
    </location>
</feature>
<keyword evidence="5" id="KW-0233">DNA recombination</keyword>
<dbReference type="PROSITE" id="PS01043">
    <property type="entry name" value="TRANSPOSASE_IS30"/>
    <property type="match status" value="1"/>
</dbReference>
<dbReference type="InterPro" id="IPR001598">
    <property type="entry name" value="Transposase_IS30_CS"/>
</dbReference>
<comment type="similarity">
    <text evidence="2">Belongs to the transposase IS30 family.</text>
</comment>
<evidence type="ECO:0000313" key="9">
    <source>
        <dbReference type="Proteomes" id="UP000026913"/>
    </source>
</evidence>
<reference evidence="8 9" key="1">
    <citation type="journal article" date="2012" name="J. Bacteriol.">
        <title>Genome sequence of cold-adapted Pseudomonas mandelii strain JR-1.</title>
        <authorList>
            <person name="Jang S.H."/>
            <person name="Kim J."/>
            <person name="Kim J."/>
            <person name="Hong S."/>
            <person name="Lee C."/>
        </authorList>
    </citation>
    <scope>NUCLEOTIDE SEQUENCE [LARGE SCALE GENOMIC DNA]</scope>
    <source>
        <strain evidence="8 9">JR-1</strain>
        <plasmid evidence="9">Plasmid</plasmid>
    </source>
</reference>
<keyword evidence="3" id="KW-0815">Transposition</keyword>
<dbReference type="GO" id="GO:0004803">
    <property type="term" value="F:transposase activity"/>
    <property type="evidence" value="ECO:0007669"/>
    <property type="project" value="InterPro"/>
</dbReference>
<evidence type="ECO:0000313" key="8">
    <source>
        <dbReference type="EMBL" id="AHZ73320.1"/>
    </source>
</evidence>
<evidence type="ECO:0000256" key="2">
    <source>
        <dbReference type="ARBA" id="ARBA00006363"/>
    </source>
</evidence>
<dbReference type="KEGG" id="pman:OU5_P0068"/>
<evidence type="ECO:0000256" key="3">
    <source>
        <dbReference type="ARBA" id="ARBA00022578"/>
    </source>
</evidence>
<protein>
    <submittedName>
        <fullName evidence="8">TnpA</fullName>
    </submittedName>
</protein>
<gene>
    <name evidence="8" type="primary">tnpA</name>
    <name evidence="8" type="ORF">OU5_P0068</name>
</gene>
<evidence type="ECO:0000256" key="4">
    <source>
        <dbReference type="ARBA" id="ARBA00023125"/>
    </source>
</evidence>
<dbReference type="InterPro" id="IPR051917">
    <property type="entry name" value="Transposase-Integrase"/>
</dbReference>
<keyword evidence="8" id="KW-0614">Plasmid</keyword>
<dbReference type="NCBIfam" id="NF033563">
    <property type="entry name" value="transpos_IS30"/>
    <property type="match status" value="1"/>
</dbReference>